<dbReference type="RefSeq" id="WP_220166855.1">
    <property type="nucleotide sequence ID" value="NZ_JAIBOA010000008.1"/>
</dbReference>
<feature type="domain" description="Cytoskeleton protein RodZ-like C-terminal" evidence="2">
    <location>
        <begin position="169"/>
        <end position="230"/>
    </location>
</feature>
<dbReference type="SUPFAM" id="SSF47413">
    <property type="entry name" value="lambda repressor-like DNA-binding domains"/>
    <property type="match status" value="1"/>
</dbReference>
<feature type="region of interest" description="Disordered" evidence="1">
    <location>
        <begin position="129"/>
        <end position="161"/>
    </location>
</feature>
<dbReference type="PANTHER" id="PTHR34475:SF1">
    <property type="entry name" value="CYTOSKELETON PROTEIN RODZ"/>
    <property type="match status" value="1"/>
</dbReference>
<dbReference type="InterPro" id="IPR050400">
    <property type="entry name" value="Bact_Cytoskel_RodZ"/>
</dbReference>
<evidence type="ECO:0000259" key="2">
    <source>
        <dbReference type="Pfam" id="PF13464"/>
    </source>
</evidence>
<reference evidence="3 4" key="1">
    <citation type="submission" date="2021-07" db="EMBL/GenBank/DDBJ databases">
        <title>Actinomadura sp. PM05-2 isolated from lichen.</title>
        <authorList>
            <person name="Somphong A."/>
            <person name="Phongsopitanun W."/>
            <person name="Tanasupawat S."/>
            <person name="Peongsungnone V."/>
        </authorList>
    </citation>
    <scope>NUCLEOTIDE SEQUENCE [LARGE SCALE GENOMIC DNA]</scope>
    <source>
        <strain evidence="3 4">PM05-2</strain>
    </source>
</reference>
<dbReference type="InterPro" id="IPR010982">
    <property type="entry name" value="Lambda_DNA-bd_dom_sf"/>
</dbReference>
<dbReference type="Gene3D" id="1.10.260.40">
    <property type="entry name" value="lambda repressor-like DNA-binding domains"/>
    <property type="match status" value="1"/>
</dbReference>
<dbReference type="EMBL" id="JAIBOA010000008">
    <property type="protein sequence ID" value="MBW8483631.1"/>
    <property type="molecule type" value="Genomic_DNA"/>
</dbReference>
<keyword evidence="4" id="KW-1185">Reference proteome</keyword>
<evidence type="ECO:0000313" key="4">
    <source>
        <dbReference type="Proteomes" id="UP000774570"/>
    </source>
</evidence>
<dbReference type="InterPro" id="IPR025194">
    <property type="entry name" value="RodZ-like_C"/>
</dbReference>
<accession>A0ABS7FTJ0</accession>
<organism evidence="3 4">
    <name type="scientific">Actinomadura parmotrematis</name>
    <dbReference type="NCBI Taxonomy" id="2864039"/>
    <lineage>
        <taxon>Bacteria</taxon>
        <taxon>Bacillati</taxon>
        <taxon>Actinomycetota</taxon>
        <taxon>Actinomycetes</taxon>
        <taxon>Streptosporangiales</taxon>
        <taxon>Thermomonosporaceae</taxon>
        <taxon>Actinomadura</taxon>
    </lineage>
</organism>
<protein>
    <submittedName>
        <fullName evidence="3">DUF4115 domain-containing protein</fullName>
    </submittedName>
</protein>
<evidence type="ECO:0000313" key="3">
    <source>
        <dbReference type="EMBL" id="MBW8483631.1"/>
    </source>
</evidence>
<dbReference type="Pfam" id="PF13413">
    <property type="entry name" value="HTH_25"/>
    <property type="match status" value="1"/>
</dbReference>
<dbReference type="Pfam" id="PF13464">
    <property type="entry name" value="RodZ_C"/>
    <property type="match status" value="1"/>
</dbReference>
<dbReference type="Proteomes" id="UP000774570">
    <property type="component" value="Unassembled WGS sequence"/>
</dbReference>
<feature type="compositionally biased region" description="Low complexity" evidence="1">
    <location>
        <begin position="148"/>
        <end position="161"/>
    </location>
</feature>
<dbReference type="PANTHER" id="PTHR34475">
    <property type="match status" value="1"/>
</dbReference>
<gene>
    <name evidence="3" type="ORF">K1Y72_14690</name>
</gene>
<dbReference type="InterPro" id="IPR001387">
    <property type="entry name" value="Cro/C1-type_HTH"/>
</dbReference>
<comment type="caution">
    <text evidence="3">The sequence shown here is derived from an EMBL/GenBank/DDBJ whole genome shotgun (WGS) entry which is preliminary data.</text>
</comment>
<sequence length="245" mass="26626">MSIGETLADGRRRAGLTVTQVSQRTRIRETVIRGIENDDYASCGGNFYARGHIRSIARAVGVDPDPLVRDFDEAHGGAPQPVSAVAAFEPEKPVAFRERRTPNWTAAMAFAVAALLVVGLFQVAGDRDGGERHTARQVAAAPQPSPSPTAGQDAAQAAQPARTKVELKVTARRGVWVRVRADKKTIFDGVIGKGRDRSWKGRKKITILTDDMRALRLTVNGEAFKATRRDGLVRYSFGLDDPRPA</sequence>
<name>A0ABS7FTJ0_9ACTN</name>
<dbReference type="CDD" id="cd00093">
    <property type="entry name" value="HTH_XRE"/>
    <property type="match status" value="1"/>
</dbReference>
<evidence type="ECO:0000256" key="1">
    <source>
        <dbReference type="SAM" id="MobiDB-lite"/>
    </source>
</evidence>
<proteinExistence type="predicted"/>